<dbReference type="AlphaFoldDB" id="A0A5J6J177"/>
<organism evidence="1 2">
    <name type="scientific">Streptomyces vinaceus</name>
    <dbReference type="NCBI Taxonomy" id="1960"/>
    <lineage>
        <taxon>Bacteria</taxon>
        <taxon>Bacillati</taxon>
        <taxon>Actinomycetota</taxon>
        <taxon>Actinomycetes</taxon>
        <taxon>Kitasatosporales</taxon>
        <taxon>Streptomycetaceae</taxon>
        <taxon>Streptomyces</taxon>
    </lineage>
</organism>
<dbReference type="KEGG" id="svn:CP980_03190"/>
<evidence type="ECO:0000313" key="1">
    <source>
        <dbReference type="EMBL" id="QEV44205.1"/>
    </source>
</evidence>
<keyword evidence="2" id="KW-1185">Reference proteome</keyword>
<dbReference type="Proteomes" id="UP000325563">
    <property type="component" value="Chromosome"/>
</dbReference>
<protein>
    <submittedName>
        <fullName evidence="1">Uncharacterized protein</fullName>
    </submittedName>
</protein>
<dbReference type="EMBL" id="CP023692">
    <property type="protein sequence ID" value="QEV44205.1"/>
    <property type="molecule type" value="Genomic_DNA"/>
</dbReference>
<name>A0A5J6J177_STRVI</name>
<evidence type="ECO:0000313" key="2">
    <source>
        <dbReference type="Proteomes" id="UP000325563"/>
    </source>
</evidence>
<reference evidence="1 2" key="1">
    <citation type="submission" date="2017-09" db="EMBL/GenBank/DDBJ databases">
        <authorList>
            <person name="Lee N."/>
            <person name="Cho B.-K."/>
        </authorList>
    </citation>
    <scope>NUCLEOTIDE SEQUENCE [LARGE SCALE GENOMIC DNA]</scope>
    <source>
        <strain evidence="1 2">ATCC 27476</strain>
    </source>
</reference>
<gene>
    <name evidence="1" type="ORF">CP980_03190</name>
</gene>
<sequence>MPVPGDVRGPVVLSQYSGRPLHGLPEKYLVRSAMADRVQSKQREHFAHRLSRRVMSGDRLEAGLVIR</sequence>
<accession>A0A5J6J177</accession>
<proteinExistence type="predicted"/>